<evidence type="ECO:0000259" key="7">
    <source>
        <dbReference type="Pfam" id="PF12698"/>
    </source>
</evidence>
<evidence type="ECO:0000256" key="3">
    <source>
        <dbReference type="ARBA" id="ARBA00022692"/>
    </source>
</evidence>
<keyword evidence="3 6" id="KW-0812">Transmembrane</keyword>
<evidence type="ECO:0000313" key="9">
    <source>
        <dbReference type="Proteomes" id="UP001200145"/>
    </source>
</evidence>
<keyword evidence="5 6" id="KW-0472">Membrane</keyword>
<protein>
    <submittedName>
        <fullName evidence="8">Gliding motility-associated ABC transporter permease subunit GldF</fullName>
    </submittedName>
</protein>
<comment type="subcellular location">
    <subcellularLocation>
        <location evidence="1">Cell membrane</location>
        <topology evidence="1">Multi-pass membrane protein</topology>
    </subcellularLocation>
</comment>
<dbReference type="Pfam" id="PF12698">
    <property type="entry name" value="ABC2_membrane_3"/>
    <property type="match status" value="1"/>
</dbReference>
<feature type="domain" description="ABC-2 type transporter transmembrane" evidence="7">
    <location>
        <begin position="52"/>
        <end position="185"/>
    </location>
</feature>
<gene>
    <name evidence="8" type="primary">gldF</name>
    <name evidence="8" type="ORF">L0U88_18245</name>
</gene>
<evidence type="ECO:0000256" key="5">
    <source>
        <dbReference type="ARBA" id="ARBA00023136"/>
    </source>
</evidence>
<dbReference type="InterPro" id="IPR013525">
    <property type="entry name" value="ABC2_TM"/>
</dbReference>
<dbReference type="InterPro" id="IPR051449">
    <property type="entry name" value="ABC-2_transporter_component"/>
</dbReference>
<dbReference type="EMBL" id="JAKEVY010000005">
    <property type="protein sequence ID" value="MCF1716589.1"/>
    <property type="molecule type" value="Genomic_DNA"/>
</dbReference>
<keyword evidence="9" id="KW-1185">Reference proteome</keyword>
<feature type="transmembrane region" description="Helical" evidence="6">
    <location>
        <begin position="219"/>
        <end position="238"/>
    </location>
</feature>
<dbReference type="PANTHER" id="PTHR30294:SF29">
    <property type="entry name" value="MULTIDRUG ABC TRANSPORTER PERMEASE YBHS-RELATED"/>
    <property type="match status" value="1"/>
</dbReference>
<organism evidence="8 9">
    <name type="scientific">Flavihumibacter fluminis</name>
    <dbReference type="NCBI Taxonomy" id="2909236"/>
    <lineage>
        <taxon>Bacteria</taxon>
        <taxon>Pseudomonadati</taxon>
        <taxon>Bacteroidota</taxon>
        <taxon>Chitinophagia</taxon>
        <taxon>Chitinophagales</taxon>
        <taxon>Chitinophagaceae</taxon>
        <taxon>Flavihumibacter</taxon>
    </lineage>
</organism>
<feature type="transmembrane region" description="Helical" evidence="6">
    <location>
        <begin position="163"/>
        <end position="180"/>
    </location>
</feature>
<comment type="caution">
    <text evidence="8">The sequence shown here is derived from an EMBL/GenBank/DDBJ whole genome shotgun (WGS) entry which is preliminary data.</text>
</comment>
<evidence type="ECO:0000256" key="2">
    <source>
        <dbReference type="ARBA" id="ARBA00022475"/>
    </source>
</evidence>
<accession>A0ABS9BP51</accession>
<sequence>MWSIAKKEFRQFFGSLTGLVAIVVFLLLNGLFLFVFPDSSILDYGYASLDKFFQLAPWILLFLVPAVTMRSWSDEFRAGTFEILATRPLKPSQLVVGKFLGAYAIVVIALLPTILYAFSVQALAVDKGIDWGGTIGSYIGLFLLAAVFTAIGTWCSSLNSNSVIAFLLSAFMCFILYTGFNALSQLPALQGNADYLLQKIGIDFHYQSISRGVVDSRDIIYFGSVIAFFLLITNRKIALNQ</sequence>
<feature type="transmembrane region" description="Helical" evidence="6">
    <location>
        <begin position="55"/>
        <end position="73"/>
    </location>
</feature>
<dbReference type="RefSeq" id="WP_234867890.1">
    <property type="nucleotide sequence ID" value="NZ_JAKEVY010000005.1"/>
</dbReference>
<feature type="transmembrane region" description="Helical" evidence="6">
    <location>
        <begin position="94"/>
        <end position="118"/>
    </location>
</feature>
<name>A0ABS9BP51_9BACT</name>
<keyword evidence="4 6" id="KW-1133">Transmembrane helix</keyword>
<feature type="transmembrane region" description="Helical" evidence="6">
    <location>
        <begin position="12"/>
        <end position="35"/>
    </location>
</feature>
<dbReference type="PANTHER" id="PTHR30294">
    <property type="entry name" value="MEMBRANE COMPONENT OF ABC TRANSPORTER YHHJ-RELATED"/>
    <property type="match status" value="1"/>
</dbReference>
<keyword evidence="2" id="KW-1003">Cell membrane</keyword>
<dbReference type="InterPro" id="IPR019860">
    <property type="entry name" value="Motility-assoc_ABC_perm_GldF"/>
</dbReference>
<dbReference type="Proteomes" id="UP001200145">
    <property type="component" value="Unassembled WGS sequence"/>
</dbReference>
<evidence type="ECO:0000313" key="8">
    <source>
        <dbReference type="EMBL" id="MCF1716589.1"/>
    </source>
</evidence>
<dbReference type="NCBIfam" id="TIGR03518">
    <property type="entry name" value="ABC_perm_GldF"/>
    <property type="match status" value="1"/>
</dbReference>
<proteinExistence type="predicted"/>
<reference evidence="8 9" key="1">
    <citation type="submission" date="2022-01" db="EMBL/GenBank/DDBJ databases">
        <title>Flavihumibacter sp. nov., isolated from sediment of a river.</title>
        <authorList>
            <person name="Liu H."/>
        </authorList>
    </citation>
    <scope>NUCLEOTIDE SEQUENCE [LARGE SCALE GENOMIC DNA]</scope>
    <source>
        <strain evidence="8 9">RY-1</strain>
    </source>
</reference>
<evidence type="ECO:0000256" key="1">
    <source>
        <dbReference type="ARBA" id="ARBA00004651"/>
    </source>
</evidence>
<evidence type="ECO:0000256" key="4">
    <source>
        <dbReference type="ARBA" id="ARBA00022989"/>
    </source>
</evidence>
<evidence type="ECO:0000256" key="6">
    <source>
        <dbReference type="SAM" id="Phobius"/>
    </source>
</evidence>
<feature type="transmembrane region" description="Helical" evidence="6">
    <location>
        <begin position="138"/>
        <end position="156"/>
    </location>
</feature>